<gene>
    <name evidence="7" type="ORF">METZ01_LOCUS300046</name>
</gene>
<protein>
    <recommendedName>
        <fullName evidence="6">Thioredoxin domain-containing protein</fullName>
    </recommendedName>
</protein>
<dbReference type="SUPFAM" id="SSF52833">
    <property type="entry name" value="Thioredoxin-like"/>
    <property type="match status" value="1"/>
</dbReference>
<dbReference type="InterPro" id="IPR004799">
    <property type="entry name" value="Periplasmic_diS_OxRdtase_DsbE"/>
</dbReference>
<dbReference type="AlphaFoldDB" id="A0A382MIF2"/>
<dbReference type="InterPro" id="IPR013740">
    <property type="entry name" value="Redoxin"/>
</dbReference>
<dbReference type="NCBIfam" id="TIGR00385">
    <property type="entry name" value="dsbE"/>
    <property type="match status" value="1"/>
</dbReference>
<evidence type="ECO:0000256" key="2">
    <source>
        <dbReference type="ARBA" id="ARBA00007758"/>
    </source>
</evidence>
<dbReference type="InterPro" id="IPR050553">
    <property type="entry name" value="Thioredoxin_ResA/DsbE_sf"/>
</dbReference>
<organism evidence="7">
    <name type="scientific">marine metagenome</name>
    <dbReference type="NCBI Taxonomy" id="408172"/>
    <lineage>
        <taxon>unclassified sequences</taxon>
        <taxon>metagenomes</taxon>
        <taxon>ecological metagenomes</taxon>
    </lineage>
</organism>
<dbReference type="InterPro" id="IPR036249">
    <property type="entry name" value="Thioredoxin-like_sf"/>
</dbReference>
<keyword evidence="4" id="KW-1015">Disulfide bond</keyword>
<dbReference type="PROSITE" id="PS00194">
    <property type="entry name" value="THIOREDOXIN_1"/>
    <property type="match status" value="1"/>
</dbReference>
<dbReference type="CDD" id="cd03010">
    <property type="entry name" value="TlpA_like_DsbE"/>
    <property type="match status" value="1"/>
</dbReference>
<sequence>MVIALIIGGFLFVGLGLSPKEIPSVLIGKEVPQFDLPALPERQKGLKTTDLQGQVSLVNVFASWCVSCVAEHPQFMKLHREGVVPVHGLNYKDGGDAAMAWLRRHGDPYDRVGADLKGRVGIDWGVYGVPETFIISSEGKIVCKHIGPVMERDLQEKFMPAIEALRKGDAVQC</sequence>
<comment type="subcellular location">
    <subcellularLocation>
        <location evidence="1">Cell envelope</location>
    </subcellularLocation>
</comment>
<evidence type="ECO:0000313" key="7">
    <source>
        <dbReference type="EMBL" id="SVC47192.1"/>
    </source>
</evidence>
<keyword evidence="5" id="KW-0676">Redox-active center</keyword>
<comment type="similarity">
    <text evidence="2">Belongs to the thioredoxin family. DsbE subfamily.</text>
</comment>
<accession>A0A382MIF2</accession>
<dbReference type="GO" id="GO:0030288">
    <property type="term" value="C:outer membrane-bounded periplasmic space"/>
    <property type="evidence" value="ECO:0007669"/>
    <property type="project" value="InterPro"/>
</dbReference>
<evidence type="ECO:0000256" key="4">
    <source>
        <dbReference type="ARBA" id="ARBA00023157"/>
    </source>
</evidence>
<dbReference type="GO" id="GO:0015036">
    <property type="term" value="F:disulfide oxidoreductase activity"/>
    <property type="evidence" value="ECO:0007669"/>
    <property type="project" value="InterPro"/>
</dbReference>
<evidence type="ECO:0000256" key="1">
    <source>
        <dbReference type="ARBA" id="ARBA00004196"/>
    </source>
</evidence>
<evidence type="ECO:0000259" key="6">
    <source>
        <dbReference type="PROSITE" id="PS51352"/>
    </source>
</evidence>
<reference evidence="7" key="1">
    <citation type="submission" date="2018-05" db="EMBL/GenBank/DDBJ databases">
        <authorList>
            <person name="Lanie J.A."/>
            <person name="Ng W.-L."/>
            <person name="Kazmierczak K.M."/>
            <person name="Andrzejewski T.M."/>
            <person name="Davidsen T.M."/>
            <person name="Wayne K.J."/>
            <person name="Tettelin H."/>
            <person name="Glass J.I."/>
            <person name="Rusch D."/>
            <person name="Podicherti R."/>
            <person name="Tsui H.-C.T."/>
            <person name="Winkler M.E."/>
        </authorList>
    </citation>
    <scope>NUCLEOTIDE SEQUENCE</scope>
</reference>
<dbReference type="Gene3D" id="3.40.30.10">
    <property type="entry name" value="Glutaredoxin"/>
    <property type="match status" value="1"/>
</dbReference>
<name>A0A382MIF2_9ZZZZ</name>
<keyword evidence="3" id="KW-0201">Cytochrome c-type biogenesis</keyword>
<evidence type="ECO:0000256" key="5">
    <source>
        <dbReference type="ARBA" id="ARBA00023284"/>
    </source>
</evidence>
<dbReference type="InterPro" id="IPR017937">
    <property type="entry name" value="Thioredoxin_CS"/>
</dbReference>
<dbReference type="GO" id="GO:0017004">
    <property type="term" value="P:cytochrome complex assembly"/>
    <property type="evidence" value="ECO:0007669"/>
    <property type="project" value="UniProtKB-KW"/>
</dbReference>
<dbReference type="Pfam" id="PF08534">
    <property type="entry name" value="Redoxin"/>
    <property type="match status" value="1"/>
</dbReference>
<dbReference type="PANTHER" id="PTHR42852">
    <property type="entry name" value="THIOL:DISULFIDE INTERCHANGE PROTEIN DSBE"/>
    <property type="match status" value="1"/>
</dbReference>
<dbReference type="PANTHER" id="PTHR42852:SF6">
    <property type="entry name" value="THIOL:DISULFIDE INTERCHANGE PROTEIN DSBE"/>
    <property type="match status" value="1"/>
</dbReference>
<dbReference type="InterPro" id="IPR013766">
    <property type="entry name" value="Thioredoxin_domain"/>
</dbReference>
<dbReference type="PROSITE" id="PS51352">
    <property type="entry name" value="THIOREDOXIN_2"/>
    <property type="match status" value="1"/>
</dbReference>
<dbReference type="EMBL" id="UINC01093071">
    <property type="protein sequence ID" value="SVC47192.1"/>
    <property type="molecule type" value="Genomic_DNA"/>
</dbReference>
<evidence type="ECO:0000256" key="3">
    <source>
        <dbReference type="ARBA" id="ARBA00022748"/>
    </source>
</evidence>
<proteinExistence type="inferred from homology"/>
<feature type="domain" description="Thioredoxin" evidence="6">
    <location>
        <begin position="25"/>
        <end position="167"/>
    </location>
</feature>